<feature type="transmembrane region" description="Helical" evidence="1">
    <location>
        <begin position="80"/>
        <end position="102"/>
    </location>
</feature>
<dbReference type="RefSeq" id="WP_281817513.1">
    <property type="nucleotide sequence ID" value="NZ_BRLB01000012.1"/>
</dbReference>
<dbReference type="AlphaFoldDB" id="A0A9W5YDZ9"/>
<accession>A0A9W5YDZ9</accession>
<reference evidence="2" key="1">
    <citation type="submission" date="2022-06" db="EMBL/GenBank/DDBJ databases">
        <title>Vallitalea longa sp. nov., an anaerobic bacterium isolated from marine sediment.</title>
        <authorList>
            <person name="Hirano S."/>
            <person name="Terahara T."/>
            <person name="Mori K."/>
            <person name="Hamada M."/>
            <person name="Matsumoto R."/>
            <person name="Kobayashi T."/>
        </authorList>
    </citation>
    <scope>NUCLEOTIDE SEQUENCE</scope>
    <source>
        <strain evidence="2">SH18-1</strain>
    </source>
</reference>
<feature type="transmembrane region" description="Helical" evidence="1">
    <location>
        <begin position="138"/>
        <end position="158"/>
    </location>
</feature>
<name>A0A9W5YDZ9_9FIRM</name>
<protein>
    <submittedName>
        <fullName evidence="2">Uncharacterized protein</fullName>
    </submittedName>
</protein>
<keyword evidence="1" id="KW-1133">Transmembrane helix</keyword>
<feature type="transmembrane region" description="Helical" evidence="1">
    <location>
        <begin position="108"/>
        <end position="126"/>
    </location>
</feature>
<dbReference type="Proteomes" id="UP001144256">
    <property type="component" value="Unassembled WGS sequence"/>
</dbReference>
<feature type="transmembrane region" description="Helical" evidence="1">
    <location>
        <begin position="51"/>
        <end position="68"/>
    </location>
</feature>
<comment type="caution">
    <text evidence="2">The sequence shown here is derived from an EMBL/GenBank/DDBJ whole genome shotgun (WGS) entry which is preliminary data.</text>
</comment>
<organism evidence="2 3">
    <name type="scientific">Vallitalea longa</name>
    <dbReference type="NCBI Taxonomy" id="2936439"/>
    <lineage>
        <taxon>Bacteria</taxon>
        <taxon>Bacillati</taxon>
        <taxon>Bacillota</taxon>
        <taxon>Clostridia</taxon>
        <taxon>Lachnospirales</taxon>
        <taxon>Vallitaleaceae</taxon>
        <taxon>Vallitalea</taxon>
    </lineage>
</organism>
<dbReference type="EMBL" id="BRLB01000012">
    <property type="protein sequence ID" value="GKX30936.1"/>
    <property type="molecule type" value="Genomic_DNA"/>
</dbReference>
<keyword evidence="1" id="KW-0812">Transmembrane</keyword>
<evidence type="ECO:0000313" key="3">
    <source>
        <dbReference type="Proteomes" id="UP001144256"/>
    </source>
</evidence>
<keyword evidence="3" id="KW-1185">Reference proteome</keyword>
<feature type="transmembrane region" description="Helical" evidence="1">
    <location>
        <begin position="5"/>
        <end position="23"/>
    </location>
</feature>
<gene>
    <name evidence="2" type="ORF">SH1V18_34160</name>
</gene>
<evidence type="ECO:0000256" key="1">
    <source>
        <dbReference type="SAM" id="Phobius"/>
    </source>
</evidence>
<keyword evidence="1" id="KW-0472">Membrane</keyword>
<dbReference type="Pfam" id="PF20122">
    <property type="entry name" value="DUF6512"/>
    <property type="match status" value="1"/>
</dbReference>
<evidence type="ECO:0000313" key="2">
    <source>
        <dbReference type="EMBL" id="GKX30936.1"/>
    </source>
</evidence>
<dbReference type="InterPro" id="IPR045407">
    <property type="entry name" value="DUF6512"/>
</dbReference>
<sequence length="175" mass="20333">MTRKIFIWEFVGLIGVLILWTILHNSYQNTRIMSLSLISAVNESIWEHVKIVFFSLFTLYIVEAFFIARYCKNFWYGKMMGLLTVIVTTLILFYVLTSIGLTFATADIIAGIVGFVSAQIISYRILKSEVNHSNYERIYMSLIVILIVPFFVFTFYPIKSDLFKDIITNAYGIFR</sequence>
<proteinExistence type="predicted"/>